<gene>
    <name evidence="1" type="ORF">QM480_00450</name>
</gene>
<organism evidence="1 2">
    <name type="scientific">Flectobacillus longus</name>
    <dbReference type="NCBI Taxonomy" id="2984207"/>
    <lineage>
        <taxon>Bacteria</taxon>
        <taxon>Pseudomonadati</taxon>
        <taxon>Bacteroidota</taxon>
        <taxon>Cytophagia</taxon>
        <taxon>Cytophagales</taxon>
        <taxon>Flectobacillaceae</taxon>
        <taxon>Flectobacillus</taxon>
    </lineage>
</organism>
<protein>
    <submittedName>
        <fullName evidence="1">Uncharacterized protein</fullName>
    </submittedName>
</protein>
<reference evidence="1 2" key="1">
    <citation type="submission" date="2023-05" db="EMBL/GenBank/DDBJ databases">
        <title>Novel species of genus Flectobacillus isolated from stream in China.</title>
        <authorList>
            <person name="Lu H."/>
        </authorList>
    </citation>
    <scope>NUCLEOTIDE SEQUENCE [LARGE SCALE GENOMIC DNA]</scope>
    <source>
        <strain evidence="1 2">DC10W</strain>
    </source>
</reference>
<dbReference type="Proteomes" id="UP001236569">
    <property type="component" value="Unassembled WGS sequence"/>
</dbReference>
<dbReference type="RefSeq" id="WP_283368136.1">
    <property type="nucleotide sequence ID" value="NZ_JASHID010000001.1"/>
</dbReference>
<name>A0ABT6YGQ7_9BACT</name>
<keyword evidence="2" id="KW-1185">Reference proteome</keyword>
<evidence type="ECO:0000313" key="2">
    <source>
        <dbReference type="Proteomes" id="UP001236569"/>
    </source>
</evidence>
<comment type="caution">
    <text evidence="1">The sequence shown here is derived from an EMBL/GenBank/DDBJ whole genome shotgun (WGS) entry which is preliminary data.</text>
</comment>
<accession>A0ABT6YGQ7</accession>
<dbReference type="EMBL" id="JASHID010000001">
    <property type="protein sequence ID" value="MDI9862773.1"/>
    <property type="molecule type" value="Genomic_DNA"/>
</dbReference>
<sequence length="153" mass="18233">MLELINEIETDFSDNIKNIIDECLIDAYNSICVLRSKLLGKKLEKEFFDKVKLKFISNSFDPNTLVLQSKYTLKYAVCISRFWRCYSYKKGNFISKGEYNLFEKMENDDLIVHRALYDDELALMLRRLEEMFVSSNQIYALIRLHNIKANYKR</sequence>
<evidence type="ECO:0000313" key="1">
    <source>
        <dbReference type="EMBL" id="MDI9862773.1"/>
    </source>
</evidence>
<proteinExistence type="predicted"/>